<dbReference type="KEGG" id="apol:K9D25_16865"/>
<dbReference type="AlphaFoldDB" id="A0A9E6ZTV1"/>
<gene>
    <name evidence="9" type="primary">phnX</name>
    <name evidence="10" type="ORF">K9D25_16865</name>
</gene>
<proteinExistence type="inferred from homology"/>
<dbReference type="GO" id="GO:0005829">
    <property type="term" value="C:cytosol"/>
    <property type="evidence" value="ECO:0007669"/>
    <property type="project" value="TreeGrafter"/>
</dbReference>
<dbReference type="SFLD" id="SFLDG01129">
    <property type="entry name" value="C1.5:_HAD__Beta-PGM__Phosphata"/>
    <property type="match status" value="1"/>
</dbReference>
<dbReference type="Gene3D" id="3.40.50.1000">
    <property type="entry name" value="HAD superfamily/HAD-like"/>
    <property type="match status" value="1"/>
</dbReference>
<dbReference type="GO" id="GO:0006281">
    <property type="term" value="P:DNA repair"/>
    <property type="evidence" value="ECO:0007669"/>
    <property type="project" value="TreeGrafter"/>
</dbReference>
<dbReference type="InterPro" id="IPR023214">
    <property type="entry name" value="HAD_sf"/>
</dbReference>
<feature type="binding site" evidence="9">
    <location>
        <position position="189"/>
    </location>
    <ligand>
        <name>Mg(2+)</name>
        <dbReference type="ChEBI" id="CHEBI:18420"/>
    </ligand>
</feature>
<dbReference type="InterPro" id="IPR006323">
    <property type="entry name" value="Phosphonoacetald_hydro"/>
</dbReference>
<evidence type="ECO:0000256" key="4">
    <source>
        <dbReference type="ARBA" id="ARBA00022842"/>
    </source>
</evidence>
<dbReference type="InterPro" id="IPR036412">
    <property type="entry name" value="HAD-like_sf"/>
</dbReference>
<dbReference type="SFLD" id="SFLDS00003">
    <property type="entry name" value="Haloacid_Dehalogenase"/>
    <property type="match status" value="1"/>
</dbReference>
<dbReference type="EC" id="3.11.1.1" evidence="8 9"/>
<dbReference type="Proteomes" id="UP000831684">
    <property type="component" value="Chromosome"/>
</dbReference>
<accession>A0A9E6ZTV1</accession>
<keyword evidence="3 9" id="KW-0378">Hydrolase</keyword>
<protein>
    <recommendedName>
        <fullName evidence="8 9">Phosphonoacetaldehyde hydrolase</fullName>
        <shortName evidence="9">Phosphonatase</shortName>
        <ecNumber evidence="8 9">3.11.1.1</ecNumber>
    </recommendedName>
    <alternativeName>
        <fullName evidence="9">Phosphonoacetaldehyde phosphonohydrolase</fullName>
    </alternativeName>
</protein>
<dbReference type="InterPro" id="IPR050155">
    <property type="entry name" value="HAD-like_hydrolase_sf"/>
</dbReference>
<comment type="function">
    <text evidence="7 9">Involved in phosphonate degradation.</text>
</comment>
<dbReference type="InterPro" id="IPR023198">
    <property type="entry name" value="PGP-like_dom2"/>
</dbReference>
<dbReference type="GO" id="GO:0050194">
    <property type="term" value="F:phosphonoacetaldehyde hydrolase activity"/>
    <property type="evidence" value="ECO:0007669"/>
    <property type="project" value="UniProtKB-UniRule"/>
</dbReference>
<dbReference type="HAMAP" id="MF_01375">
    <property type="entry name" value="PhnX"/>
    <property type="match status" value="1"/>
</dbReference>
<dbReference type="Pfam" id="PF00702">
    <property type="entry name" value="Hydrolase"/>
    <property type="match status" value="1"/>
</dbReference>
<evidence type="ECO:0000313" key="10">
    <source>
        <dbReference type="EMBL" id="UOK70381.1"/>
    </source>
</evidence>
<evidence type="ECO:0000313" key="11">
    <source>
        <dbReference type="Proteomes" id="UP000831684"/>
    </source>
</evidence>
<comment type="similarity">
    <text evidence="9">Belongs to the HAD-like hydrolase superfamily. PhnX family.</text>
</comment>
<organism evidence="10 11">
    <name type="scientific">Ancylobacter polymorphus</name>
    <dbReference type="NCBI Taxonomy" id="223390"/>
    <lineage>
        <taxon>Bacteria</taxon>
        <taxon>Pseudomonadati</taxon>
        <taxon>Pseudomonadota</taxon>
        <taxon>Alphaproteobacteria</taxon>
        <taxon>Hyphomicrobiales</taxon>
        <taxon>Xanthobacteraceae</taxon>
        <taxon>Ancylobacter</taxon>
    </lineage>
</organism>
<evidence type="ECO:0000256" key="6">
    <source>
        <dbReference type="ARBA" id="ARBA00052005"/>
    </source>
</evidence>
<dbReference type="SUPFAM" id="SSF56784">
    <property type="entry name" value="HAD-like"/>
    <property type="match status" value="1"/>
</dbReference>
<evidence type="ECO:0000256" key="9">
    <source>
        <dbReference type="HAMAP-Rule" id="MF_01375"/>
    </source>
</evidence>
<feature type="active site" description="Schiff-base intermediate with substrate" evidence="9">
    <location>
        <position position="56"/>
    </location>
</feature>
<sequence length="272" mass="28398">MNAMSLSHLKAVVFDWAGTVVDFGSLAPMGAFVDAFAAFNVAISIDEARVPMGMAKRPHVAALLAMPRIAAEWQRVHGHAPGEADIDAVYEVFVPKNIAVAADYADLIPGAADMAAFVRAQGLKIGSTTGYTREIMAKITPIAAAQGFVADAMACTGDVPDGRPTPFLMWKVLTDLQVYPPFTVVKIDDTEVGIAEGLNAGAWTVGVAVSGNVFGLSRADTEALPPAEFAARRALAVSKLAAAGAHYVIDSVADLPAVLAVINGRLARGERP</sequence>
<reference evidence="10" key="1">
    <citation type="submission" date="2021-09" db="EMBL/GenBank/DDBJ databases">
        <title>Network and meta-omics reveal the key degrader and cooperation patterns in an efficient 1,4-dioxane-degrading microbial community.</title>
        <authorList>
            <person name="Dai C."/>
        </authorList>
    </citation>
    <scope>NUCLEOTIDE SEQUENCE</scope>
    <source>
        <strain evidence="10">ZM13</strain>
    </source>
</reference>
<dbReference type="GO" id="GO:0019700">
    <property type="term" value="P:organic phosphonate catabolic process"/>
    <property type="evidence" value="ECO:0007669"/>
    <property type="project" value="InterPro"/>
</dbReference>
<comment type="cofactor">
    <cofactor evidence="9">
        <name>Mg(2+)</name>
        <dbReference type="ChEBI" id="CHEBI:18420"/>
    </cofactor>
    <text evidence="9">Binds 1 Mg(2+) ion per subunit.</text>
</comment>
<evidence type="ECO:0000256" key="1">
    <source>
        <dbReference type="ARBA" id="ARBA00011738"/>
    </source>
</evidence>
<evidence type="ECO:0000256" key="5">
    <source>
        <dbReference type="ARBA" id="ARBA00023270"/>
    </source>
</evidence>
<dbReference type="PANTHER" id="PTHR43434">
    <property type="entry name" value="PHOSPHOGLYCOLATE PHOSPHATASE"/>
    <property type="match status" value="1"/>
</dbReference>
<feature type="active site" description="Nucleophile" evidence="9">
    <location>
        <position position="15"/>
    </location>
</feature>
<evidence type="ECO:0000256" key="3">
    <source>
        <dbReference type="ARBA" id="ARBA00022801"/>
    </source>
</evidence>
<dbReference type="GO" id="GO:0008967">
    <property type="term" value="F:phosphoglycolate phosphatase activity"/>
    <property type="evidence" value="ECO:0007669"/>
    <property type="project" value="TreeGrafter"/>
</dbReference>
<dbReference type="FunFam" id="1.10.150.240:FF:000006">
    <property type="entry name" value="Phosphonoacetaldehyde hydrolase"/>
    <property type="match status" value="1"/>
</dbReference>
<feature type="binding site" evidence="9">
    <location>
        <position position="15"/>
    </location>
    <ligand>
        <name>Mg(2+)</name>
        <dbReference type="ChEBI" id="CHEBI:18420"/>
    </ligand>
</feature>
<evidence type="ECO:0000256" key="2">
    <source>
        <dbReference type="ARBA" id="ARBA00022723"/>
    </source>
</evidence>
<dbReference type="NCBIfam" id="TIGR01422">
    <property type="entry name" value="phosphonatase"/>
    <property type="match status" value="1"/>
</dbReference>
<dbReference type="PANTHER" id="PTHR43434:SF19">
    <property type="entry name" value="PHOSPHONOACETALDEHYDE HYDROLASE"/>
    <property type="match status" value="1"/>
</dbReference>
<name>A0A9E6ZTV1_9HYPH</name>
<dbReference type="GO" id="GO:0000287">
    <property type="term" value="F:magnesium ion binding"/>
    <property type="evidence" value="ECO:0007669"/>
    <property type="project" value="UniProtKB-UniRule"/>
</dbReference>
<comment type="catalytic activity">
    <reaction evidence="6 9">
        <text>phosphonoacetaldehyde + H2O = acetaldehyde + phosphate + H(+)</text>
        <dbReference type="Rhea" id="RHEA:18905"/>
        <dbReference type="ChEBI" id="CHEBI:15343"/>
        <dbReference type="ChEBI" id="CHEBI:15377"/>
        <dbReference type="ChEBI" id="CHEBI:15378"/>
        <dbReference type="ChEBI" id="CHEBI:43474"/>
        <dbReference type="ChEBI" id="CHEBI:58383"/>
        <dbReference type="EC" id="3.11.1.1"/>
    </reaction>
</comment>
<evidence type="ECO:0000256" key="8">
    <source>
        <dbReference type="ARBA" id="ARBA00066472"/>
    </source>
</evidence>
<comment type="subunit">
    <text evidence="1 9">Homodimer.</text>
</comment>
<dbReference type="RefSeq" id="WP_244376784.1">
    <property type="nucleotide sequence ID" value="NZ_CP083239.1"/>
</dbReference>
<dbReference type="SFLD" id="SFLDG01135">
    <property type="entry name" value="C1.5.6:_HAD__Beta-PGM__Phospha"/>
    <property type="match status" value="1"/>
</dbReference>
<dbReference type="EMBL" id="CP083239">
    <property type="protein sequence ID" value="UOK70381.1"/>
    <property type="molecule type" value="Genomic_DNA"/>
</dbReference>
<keyword evidence="2 9" id="KW-0479">Metal-binding</keyword>
<dbReference type="Gene3D" id="1.10.150.240">
    <property type="entry name" value="Putative phosphatase, domain 2"/>
    <property type="match status" value="1"/>
</dbReference>
<keyword evidence="5 9" id="KW-0704">Schiff base</keyword>
<feature type="binding site" evidence="9">
    <location>
        <position position="17"/>
    </location>
    <ligand>
        <name>Mg(2+)</name>
        <dbReference type="ChEBI" id="CHEBI:18420"/>
    </ligand>
</feature>
<evidence type="ECO:0000256" key="7">
    <source>
        <dbReference type="ARBA" id="ARBA00056573"/>
    </source>
</evidence>
<keyword evidence="4 9" id="KW-0460">Magnesium</keyword>